<proteinExistence type="predicted"/>
<feature type="non-terminal residue" evidence="1">
    <location>
        <position position="1"/>
    </location>
</feature>
<protein>
    <submittedName>
        <fullName evidence="1">Uncharacterized protein</fullName>
    </submittedName>
</protein>
<reference evidence="1" key="1">
    <citation type="submission" date="2023-10" db="EMBL/GenBank/DDBJ databases">
        <title>Genome assembly of Pristionchus species.</title>
        <authorList>
            <person name="Yoshida K."/>
            <person name="Sommer R.J."/>
        </authorList>
    </citation>
    <scope>NUCLEOTIDE SEQUENCE</scope>
    <source>
        <strain evidence="1">RS5133</strain>
    </source>
</reference>
<comment type="caution">
    <text evidence="1">The sequence shown here is derived from an EMBL/GenBank/DDBJ whole genome shotgun (WGS) entry which is preliminary data.</text>
</comment>
<evidence type="ECO:0000313" key="2">
    <source>
        <dbReference type="Proteomes" id="UP001432322"/>
    </source>
</evidence>
<dbReference type="AlphaFoldDB" id="A0AAV5WVT7"/>
<dbReference type="Proteomes" id="UP001432322">
    <property type="component" value="Unassembled WGS sequence"/>
</dbReference>
<gene>
    <name evidence="1" type="ORF">PFISCL1PPCAC_25011</name>
</gene>
<sequence length="86" mass="9450">PHAILSVQSNTNTACLRNSITGFDGSTMSYDGNILKCAVAGKIIKLDNKLYDELFCSESLGWTDNNNRVKEKTASFSIECEEKGEL</sequence>
<accession>A0AAV5WVT7</accession>
<dbReference type="EMBL" id="BTSY01000006">
    <property type="protein sequence ID" value="GMT33714.1"/>
    <property type="molecule type" value="Genomic_DNA"/>
</dbReference>
<keyword evidence="2" id="KW-1185">Reference proteome</keyword>
<organism evidence="1 2">
    <name type="scientific">Pristionchus fissidentatus</name>
    <dbReference type="NCBI Taxonomy" id="1538716"/>
    <lineage>
        <taxon>Eukaryota</taxon>
        <taxon>Metazoa</taxon>
        <taxon>Ecdysozoa</taxon>
        <taxon>Nematoda</taxon>
        <taxon>Chromadorea</taxon>
        <taxon>Rhabditida</taxon>
        <taxon>Rhabditina</taxon>
        <taxon>Diplogasteromorpha</taxon>
        <taxon>Diplogasteroidea</taxon>
        <taxon>Neodiplogasteridae</taxon>
        <taxon>Pristionchus</taxon>
    </lineage>
</organism>
<name>A0AAV5WVT7_9BILA</name>
<evidence type="ECO:0000313" key="1">
    <source>
        <dbReference type="EMBL" id="GMT33714.1"/>
    </source>
</evidence>
<feature type="non-terminal residue" evidence="1">
    <location>
        <position position="86"/>
    </location>
</feature>